<organism evidence="2 3">
    <name type="scientific">Ceriporiopsis subvermispora (strain B)</name>
    <name type="common">White-rot fungus</name>
    <name type="synonym">Gelatoporia subvermispora</name>
    <dbReference type="NCBI Taxonomy" id="914234"/>
    <lineage>
        <taxon>Eukaryota</taxon>
        <taxon>Fungi</taxon>
        <taxon>Dikarya</taxon>
        <taxon>Basidiomycota</taxon>
        <taxon>Agaricomycotina</taxon>
        <taxon>Agaricomycetes</taxon>
        <taxon>Polyporales</taxon>
        <taxon>Gelatoporiaceae</taxon>
        <taxon>Gelatoporia</taxon>
    </lineage>
</organism>
<feature type="compositionally biased region" description="Basic residues" evidence="1">
    <location>
        <begin position="1"/>
        <end position="11"/>
    </location>
</feature>
<feature type="compositionally biased region" description="Polar residues" evidence="1">
    <location>
        <begin position="302"/>
        <end position="325"/>
    </location>
</feature>
<gene>
    <name evidence="2" type="ORF">CERSUDRAFT_94978</name>
</gene>
<keyword evidence="3" id="KW-1185">Reference proteome</keyword>
<feature type="compositionally biased region" description="Basic residues" evidence="1">
    <location>
        <begin position="712"/>
        <end position="722"/>
    </location>
</feature>
<feature type="region of interest" description="Disordered" evidence="1">
    <location>
        <begin position="1"/>
        <end position="108"/>
    </location>
</feature>
<feature type="compositionally biased region" description="Low complexity" evidence="1">
    <location>
        <begin position="250"/>
        <end position="271"/>
    </location>
</feature>
<proteinExistence type="predicted"/>
<feature type="region of interest" description="Disordered" evidence="1">
    <location>
        <begin position="123"/>
        <end position="373"/>
    </location>
</feature>
<accession>M2RE25</accession>
<feature type="compositionally biased region" description="Polar residues" evidence="1">
    <location>
        <begin position="99"/>
        <end position="108"/>
    </location>
</feature>
<name>M2RE25_CERS8</name>
<feature type="region of interest" description="Disordered" evidence="1">
    <location>
        <begin position="585"/>
        <end position="632"/>
    </location>
</feature>
<protein>
    <submittedName>
        <fullName evidence="2">Uncharacterized protein</fullName>
    </submittedName>
</protein>
<feature type="region of interest" description="Disordered" evidence="1">
    <location>
        <begin position="670"/>
        <end position="731"/>
    </location>
</feature>
<feature type="compositionally biased region" description="Basic and acidic residues" evidence="1">
    <location>
        <begin position="175"/>
        <end position="189"/>
    </location>
</feature>
<evidence type="ECO:0000313" key="2">
    <source>
        <dbReference type="EMBL" id="EMD36707.1"/>
    </source>
</evidence>
<feature type="compositionally biased region" description="Polar residues" evidence="1">
    <location>
        <begin position="190"/>
        <end position="200"/>
    </location>
</feature>
<feature type="compositionally biased region" description="Polar residues" evidence="1">
    <location>
        <begin position="18"/>
        <end position="27"/>
    </location>
</feature>
<evidence type="ECO:0000256" key="1">
    <source>
        <dbReference type="SAM" id="MobiDB-lite"/>
    </source>
</evidence>
<dbReference type="AlphaFoldDB" id="M2RE25"/>
<dbReference type="Proteomes" id="UP000016930">
    <property type="component" value="Unassembled WGS sequence"/>
</dbReference>
<sequence length="740" mass="79034">MAGHRKQRKGSSRMAKDASQTVRQQPLDQAKRFSRPEALLKENPHSNTRQLLAAARKRDEAKLQAQPGTGLAAGGAPHSSDGHPADAENIAEERYVTATPESTGSFTSPTVLDIVPVLHENDPMVLPPTFSPGAEQSETDMEEIEEALTSPSPNRGPTEKGKGRANEPMDEVFDSFERPSDLDAREERMSLQSLGASDSDVTGFEDAQQFTTSSSGISSDDESSIEAQSADSEDDDEGGAREDPRVVSISSTDSEGETASSSASTSTVRGRSPAKAKGEDKRTARESSQPPTDADRTEHLASKSTVEPSNVEESPAISVNNPSSSRGRHRLSQRTPARPHQGITESSTMLIDSTSSTHVRGLPRKVLGRAPEGLADRSTMLVNSPSSTRGRIPSQVYEAPRHASQDIAMFVDNSSPIVMAPRATSALVDSVSSTHVHDGMRAVPQHNAAQGADVTTQVHNVPSTGTAGGYNALTVSAAGTLGSPFRSDVGQADTNLFARALAQGRGPITSTPGDLRDFPARSFDNGHNLTNPGSTSPNAEIGQRPQVLGHLATSVSTNELIEPNATTGQQPQTPASQIPIVESTGYGTNLSMEPMRTPRPNRQRPQSTGHGTLHERPAYQGHTQSNFVPLDQVVVPATREDFDSLRTEMRGLREDLKGALDTLVDIARSQASSSGSGFGSRRRNSGQSSRGQDMMDVDEDGANISSGPSSPVRRRRISHRPKPRDSEKLSLSVRYRLPSL</sequence>
<reference evidence="2 3" key="1">
    <citation type="journal article" date="2012" name="Proc. Natl. Acad. Sci. U.S.A.">
        <title>Comparative genomics of Ceriporiopsis subvermispora and Phanerochaete chrysosporium provide insight into selective ligninolysis.</title>
        <authorList>
            <person name="Fernandez-Fueyo E."/>
            <person name="Ruiz-Duenas F.J."/>
            <person name="Ferreira P."/>
            <person name="Floudas D."/>
            <person name="Hibbett D.S."/>
            <person name="Canessa P."/>
            <person name="Larrondo L.F."/>
            <person name="James T.Y."/>
            <person name="Seelenfreund D."/>
            <person name="Lobos S."/>
            <person name="Polanco R."/>
            <person name="Tello M."/>
            <person name="Honda Y."/>
            <person name="Watanabe T."/>
            <person name="Watanabe T."/>
            <person name="Ryu J.S."/>
            <person name="Kubicek C.P."/>
            <person name="Schmoll M."/>
            <person name="Gaskell J."/>
            <person name="Hammel K.E."/>
            <person name="St John F.J."/>
            <person name="Vanden Wymelenberg A."/>
            <person name="Sabat G."/>
            <person name="Splinter BonDurant S."/>
            <person name="Syed K."/>
            <person name="Yadav J.S."/>
            <person name="Doddapaneni H."/>
            <person name="Subramanian V."/>
            <person name="Lavin J.L."/>
            <person name="Oguiza J.A."/>
            <person name="Perez G."/>
            <person name="Pisabarro A.G."/>
            <person name="Ramirez L."/>
            <person name="Santoyo F."/>
            <person name="Master E."/>
            <person name="Coutinho P.M."/>
            <person name="Henrissat B."/>
            <person name="Lombard V."/>
            <person name="Magnuson J.K."/>
            <person name="Kuees U."/>
            <person name="Hori C."/>
            <person name="Igarashi K."/>
            <person name="Samejima M."/>
            <person name="Held B.W."/>
            <person name="Barry K.W."/>
            <person name="LaButti K.M."/>
            <person name="Lapidus A."/>
            <person name="Lindquist E.A."/>
            <person name="Lucas S.M."/>
            <person name="Riley R."/>
            <person name="Salamov A.A."/>
            <person name="Hoffmeister D."/>
            <person name="Schwenk D."/>
            <person name="Hadar Y."/>
            <person name="Yarden O."/>
            <person name="de Vries R.P."/>
            <person name="Wiebenga A."/>
            <person name="Stenlid J."/>
            <person name="Eastwood D."/>
            <person name="Grigoriev I.V."/>
            <person name="Berka R.M."/>
            <person name="Blanchette R.A."/>
            <person name="Kersten P."/>
            <person name="Martinez A.T."/>
            <person name="Vicuna R."/>
            <person name="Cullen D."/>
        </authorList>
    </citation>
    <scope>NUCLEOTIDE SEQUENCE [LARGE SCALE GENOMIC DNA]</scope>
    <source>
        <strain evidence="2 3">B</strain>
    </source>
</reference>
<feature type="compositionally biased region" description="Basic and acidic residues" evidence="1">
    <location>
        <begin position="29"/>
        <end position="44"/>
    </location>
</feature>
<evidence type="ECO:0000313" key="3">
    <source>
        <dbReference type="Proteomes" id="UP000016930"/>
    </source>
</evidence>
<feature type="compositionally biased region" description="Basic and acidic residues" evidence="1">
    <location>
        <begin position="80"/>
        <end position="95"/>
    </location>
</feature>
<feature type="compositionally biased region" description="Basic and acidic residues" evidence="1">
    <location>
        <begin position="157"/>
        <end position="167"/>
    </location>
</feature>
<dbReference type="HOGENOM" id="CLU_375041_0_0_1"/>
<feature type="compositionally biased region" description="Acidic residues" evidence="1">
    <location>
        <begin position="137"/>
        <end position="146"/>
    </location>
</feature>
<feature type="compositionally biased region" description="Polar residues" evidence="1">
    <location>
        <begin position="343"/>
        <end position="358"/>
    </location>
</feature>
<dbReference type="EMBL" id="KB445797">
    <property type="protein sequence ID" value="EMD36707.1"/>
    <property type="molecule type" value="Genomic_DNA"/>
</dbReference>
<feature type="compositionally biased region" description="Basic and acidic residues" evidence="1">
    <location>
        <begin position="276"/>
        <end position="285"/>
    </location>
</feature>